<dbReference type="EMBL" id="BGPR01126032">
    <property type="protein sequence ID" value="GBN33721.1"/>
    <property type="molecule type" value="Genomic_DNA"/>
</dbReference>
<evidence type="ECO:0000313" key="2">
    <source>
        <dbReference type="EMBL" id="GBN33721.1"/>
    </source>
</evidence>
<evidence type="ECO:0000313" key="6">
    <source>
        <dbReference type="Proteomes" id="UP000499080"/>
    </source>
</evidence>
<evidence type="ECO:0000313" key="4">
    <source>
        <dbReference type="EMBL" id="GBN33782.1"/>
    </source>
</evidence>
<dbReference type="EMBL" id="BGPR01126054">
    <property type="protein sequence ID" value="GBN33782.1"/>
    <property type="molecule type" value="Genomic_DNA"/>
</dbReference>
<dbReference type="AlphaFoldDB" id="A0A4Y2N7G9"/>
<evidence type="ECO:0000313" key="3">
    <source>
        <dbReference type="EMBL" id="GBN33776.1"/>
    </source>
</evidence>
<proteinExistence type="predicted"/>
<reference evidence="3 6" key="1">
    <citation type="journal article" date="2019" name="Sci. Rep.">
        <title>Orb-weaving spider Araneus ventricosus genome elucidates the spidroin gene catalogue.</title>
        <authorList>
            <person name="Kono N."/>
            <person name="Nakamura H."/>
            <person name="Ohtoshi R."/>
            <person name="Moran D.A.P."/>
            <person name="Shinohara A."/>
            <person name="Yoshida Y."/>
            <person name="Fujiwara M."/>
            <person name="Mori M."/>
            <person name="Tomita M."/>
            <person name="Arakawa K."/>
        </authorList>
    </citation>
    <scope>NUCLEOTIDE SEQUENCE [LARGE SCALE GENOMIC DNA]</scope>
</reference>
<dbReference type="EMBL" id="BGPR01126052">
    <property type="protein sequence ID" value="GBN33776.1"/>
    <property type="molecule type" value="Genomic_DNA"/>
</dbReference>
<sequence>MLSGISGSRWPSGKVPVSRPEGSMFGIRFPLCICRAVIPRGPNVLPLVNEEVWKKVPARALSSDSDTKLRGPSQNNPRVTSKRDVNITKLGTIGLCWRQHTVS</sequence>
<dbReference type="Proteomes" id="UP000499080">
    <property type="component" value="Unassembled WGS sequence"/>
</dbReference>
<protein>
    <submittedName>
        <fullName evidence="3">Uncharacterized protein</fullName>
    </submittedName>
</protein>
<dbReference type="EMBL" id="BGPR01126057">
    <property type="protein sequence ID" value="GBN33791.1"/>
    <property type="molecule type" value="Genomic_DNA"/>
</dbReference>
<accession>A0A4Y2N7G9</accession>
<gene>
    <name evidence="3" type="ORF">AVEN_174861_1</name>
    <name evidence="4" type="ORF">AVEN_186355_1</name>
    <name evidence="5" type="ORF">AVEN_206568_1</name>
    <name evidence="2" type="ORF">AVEN_45691_1</name>
</gene>
<organism evidence="3 6">
    <name type="scientific">Araneus ventricosus</name>
    <name type="common">Orbweaver spider</name>
    <name type="synonym">Epeira ventricosa</name>
    <dbReference type="NCBI Taxonomy" id="182803"/>
    <lineage>
        <taxon>Eukaryota</taxon>
        <taxon>Metazoa</taxon>
        <taxon>Ecdysozoa</taxon>
        <taxon>Arthropoda</taxon>
        <taxon>Chelicerata</taxon>
        <taxon>Arachnida</taxon>
        <taxon>Araneae</taxon>
        <taxon>Araneomorphae</taxon>
        <taxon>Entelegynae</taxon>
        <taxon>Araneoidea</taxon>
        <taxon>Araneidae</taxon>
        <taxon>Araneus</taxon>
    </lineage>
</organism>
<comment type="caution">
    <text evidence="3">The sequence shown here is derived from an EMBL/GenBank/DDBJ whole genome shotgun (WGS) entry which is preliminary data.</text>
</comment>
<keyword evidence="6" id="KW-1185">Reference proteome</keyword>
<name>A0A4Y2N7G9_ARAVE</name>
<evidence type="ECO:0000313" key="5">
    <source>
        <dbReference type="EMBL" id="GBN33791.1"/>
    </source>
</evidence>
<feature type="region of interest" description="Disordered" evidence="1">
    <location>
        <begin position="59"/>
        <end position="82"/>
    </location>
</feature>
<evidence type="ECO:0000256" key="1">
    <source>
        <dbReference type="SAM" id="MobiDB-lite"/>
    </source>
</evidence>